<dbReference type="Pfam" id="PF01614">
    <property type="entry name" value="IclR_C"/>
    <property type="match status" value="1"/>
</dbReference>
<dbReference type="InterPro" id="IPR050707">
    <property type="entry name" value="HTH_MetabolicPath_Reg"/>
</dbReference>
<gene>
    <name evidence="6" type="ORF">GA0061102_102458</name>
</gene>
<feature type="domain" description="IclR-ED" evidence="5">
    <location>
        <begin position="68"/>
        <end position="253"/>
    </location>
</feature>
<dbReference type="SUPFAM" id="SSF55781">
    <property type="entry name" value="GAF domain-like"/>
    <property type="match status" value="1"/>
</dbReference>
<feature type="domain" description="HTH iclR-type" evidence="4">
    <location>
        <begin position="6"/>
        <end position="67"/>
    </location>
</feature>
<dbReference type="GO" id="GO:0003677">
    <property type="term" value="F:DNA binding"/>
    <property type="evidence" value="ECO:0007669"/>
    <property type="project" value="UniProtKB-KW"/>
</dbReference>
<dbReference type="Pfam" id="PF09339">
    <property type="entry name" value="HTH_IclR"/>
    <property type="match status" value="1"/>
</dbReference>
<dbReference type="GO" id="GO:0003700">
    <property type="term" value="F:DNA-binding transcription factor activity"/>
    <property type="evidence" value="ECO:0007669"/>
    <property type="project" value="TreeGrafter"/>
</dbReference>
<dbReference type="OrthoDB" id="9807558at2"/>
<dbReference type="InterPro" id="IPR036388">
    <property type="entry name" value="WH-like_DNA-bd_sf"/>
</dbReference>
<evidence type="ECO:0000256" key="2">
    <source>
        <dbReference type="ARBA" id="ARBA00023125"/>
    </source>
</evidence>
<accession>A0A1C3W839</accession>
<dbReference type="RefSeq" id="WP_159432176.1">
    <property type="nucleotide sequence ID" value="NZ_FMAH01000024.1"/>
</dbReference>
<dbReference type="Proteomes" id="UP000199435">
    <property type="component" value="Unassembled WGS sequence"/>
</dbReference>
<evidence type="ECO:0000259" key="5">
    <source>
        <dbReference type="PROSITE" id="PS51078"/>
    </source>
</evidence>
<keyword evidence="7" id="KW-1185">Reference proteome</keyword>
<evidence type="ECO:0000313" key="6">
    <source>
        <dbReference type="EMBL" id="SCB36046.1"/>
    </source>
</evidence>
<dbReference type="NCBIfam" id="NF007342">
    <property type="entry name" value="PRK09834.1-4"/>
    <property type="match status" value="1"/>
</dbReference>
<dbReference type="PROSITE" id="PS51077">
    <property type="entry name" value="HTH_ICLR"/>
    <property type="match status" value="1"/>
</dbReference>
<dbReference type="InterPro" id="IPR005471">
    <property type="entry name" value="Tscrpt_reg_IclR_N"/>
</dbReference>
<dbReference type="InterPro" id="IPR036390">
    <property type="entry name" value="WH_DNA-bd_sf"/>
</dbReference>
<evidence type="ECO:0000313" key="7">
    <source>
        <dbReference type="Proteomes" id="UP000199435"/>
    </source>
</evidence>
<dbReference type="PANTHER" id="PTHR30136:SF23">
    <property type="entry name" value="DNA-BINDING TRANSCRIPTIONAL ACTIVATOR MHPR"/>
    <property type="match status" value="1"/>
</dbReference>
<organism evidence="6 7">
    <name type="scientific">Rhizobium miluonense</name>
    <dbReference type="NCBI Taxonomy" id="411945"/>
    <lineage>
        <taxon>Bacteria</taxon>
        <taxon>Pseudomonadati</taxon>
        <taxon>Pseudomonadota</taxon>
        <taxon>Alphaproteobacteria</taxon>
        <taxon>Hyphomicrobiales</taxon>
        <taxon>Rhizobiaceae</taxon>
        <taxon>Rhizobium/Agrobacterium group</taxon>
        <taxon>Rhizobium</taxon>
    </lineage>
</organism>
<dbReference type="AlphaFoldDB" id="A0A1C3W839"/>
<dbReference type="EMBL" id="FMAH01000024">
    <property type="protein sequence ID" value="SCB36046.1"/>
    <property type="molecule type" value="Genomic_DNA"/>
</dbReference>
<name>A0A1C3W839_9HYPH</name>
<keyword evidence="3" id="KW-0804">Transcription</keyword>
<dbReference type="InterPro" id="IPR029016">
    <property type="entry name" value="GAF-like_dom_sf"/>
</dbReference>
<dbReference type="PROSITE" id="PS51078">
    <property type="entry name" value="ICLR_ED"/>
    <property type="match status" value="1"/>
</dbReference>
<dbReference type="InterPro" id="IPR014757">
    <property type="entry name" value="Tscrpt_reg_IclR_C"/>
</dbReference>
<evidence type="ECO:0000256" key="3">
    <source>
        <dbReference type="ARBA" id="ARBA00023163"/>
    </source>
</evidence>
<dbReference type="SMART" id="SM00346">
    <property type="entry name" value="HTH_ICLR"/>
    <property type="match status" value="1"/>
</dbReference>
<evidence type="ECO:0000259" key="4">
    <source>
        <dbReference type="PROSITE" id="PS51077"/>
    </source>
</evidence>
<keyword evidence="2" id="KW-0238">DNA-binding</keyword>
<dbReference type="Gene3D" id="3.30.450.40">
    <property type="match status" value="1"/>
</dbReference>
<protein>
    <submittedName>
        <fullName evidence="6">Transcriptional regulator, IclR family</fullName>
    </submittedName>
</protein>
<sequence length="254" mass="27726">MTFAPVQAVTKALAVLAAVNQGGLVTVREIHSRTGIPKPTVVRFLQTLIAAGYVNQDEKTRGYHVTSAIANLSSGFHGAPKVIEVARSFADKLTKEILWPCAICTLDIDAVVINYSTIPDSPISPFHASLGRRLSLGGRALGRAYVCFCPPEEQRILRDVMRASQDPENNQMSEGTFERMVTRTRAKGFAERNPELEPKSSGTIAFPIRSGERVLATFGVTYFRSALRGNQNRKAIIEALRENVAAIEAQLQAS</sequence>
<dbReference type="STRING" id="411945.GA0061102_102458"/>
<keyword evidence="1" id="KW-0805">Transcription regulation</keyword>
<dbReference type="PANTHER" id="PTHR30136">
    <property type="entry name" value="HELIX-TURN-HELIX TRANSCRIPTIONAL REGULATOR, ICLR FAMILY"/>
    <property type="match status" value="1"/>
</dbReference>
<proteinExistence type="predicted"/>
<evidence type="ECO:0000256" key="1">
    <source>
        <dbReference type="ARBA" id="ARBA00023015"/>
    </source>
</evidence>
<dbReference type="GO" id="GO:0045892">
    <property type="term" value="P:negative regulation of DNA-templated transcription"/>
    <property type="evidence" value="ECO:0007669"/>
    <property type="project" value="TreeGrafter"/>
</dbReference>
<dbReference type="Gene3D" id="1.10.10.10">
    <property type="entry name" value="Winged helix-like DNA-binding domain superfamily/Winged helix DNA-binding domain"/>
    <property type="match status" value="1"/>
</dbReference>
<dbReference type="SUPFAM" id="SSF46785">
    <property type="entry name" value="Winged helix' DNA-binding domain"/>
    <property type="match status" value="1"/>
</dbReference>
<reference evidence="7" key="1">
    <citation type="submission" date="2016-08" db="EMBL/GenBank/DDBJ databases">
        <authorList>
            <person name="Varghese N."/>
            <person name="Submissions Spin"/>
        </authorList>
    </citation>
    <scope>NUCLEOTIDE SEQUENCE [LARGE SCALE GENOMIC DNA]</scope>
    <source>
        <strain evidence="7">HAMBI 2971</strain>
    </source>
</reference>